<comment type="caution">
    <text evidence="2">The sequence shown here is derived from an EMBL/GenBank/DDBJ whole genome shotgun (WGS) entry which is preliminary data.</text>
</comment>
<dbReference type="EMBL" id="PCVI01000028">
    <property type="protein sequence ID" value="PIQ70191.1"/>
    <property type="molecule type" value="Genomic_DNA"/>
</dbReference>
<evidence type="ECO:0000313" key="3">
    <source>
        <dbReference type="Proteomes" id="UP000231371"/>
    </source>
</evidence>
<sequence>MKKPIFLLTTILFLVILPAVFVCRGISFSEDFLEVETKIENLQEENKLLEKELVQKSSSAVIYSEVVAHDYAVALKR</sequence>
<dbReference type="Proteomes" id="UP000231371">
    <property type="component" value="Unassembled WGS sequence"/>
</dbReference>
<proteinExistence type="predicted"/>
<name>A0A2H0KFZ6_9BACT</name>
<reference evidence="2 3" key="1">
    <citation type="submission" date="2017-09" db="EMBL/GenBank/DDBJ databases">
        <title>Depth-based differentiation of microbial function through sediment-hosted aquifers and enrichment of novel symbionts in the deep terrestrial subsurface.</title>
        <authorList>
            <person name="Probst A.J."/>
            <person name="Ladd B."/>
            <person name="Jarett J.K."/>
            <person name="Geller-Mcgrath D.E."/>
            <person name="Sieber C.M."/>
            <person name="Emerson J.B."/>
            <person name="Anantharaman K."/>
            <person name="Thomas B.C."/>
            <person name="Malmstrom R."/>
            <person name="Stieglmeier M."/>
            <person name="Klingl A."/>
            <person name="Woyke T."/>
            <person name="Ryan C.M."/>
            <person name="Banfield J.F."/>
        </authorList>
    </citation>
    <scope>NUCLEOTIDE SEQUENCE [LARGE SCALE GENOMIC DNA]</scope>
    <source>
        <strain evidence="2">CG11_big_fil_rev_8_21_14_0_20_40_12</strain>
    </source>
</reference>
<gene>
    <name evidence="2" type="ORF">COV89_01865</name>
</gene>
<evidence type="ECO:0000256" key="1">
    <source>
        <dbReference type="SAM" id="Coils"/>
    </source>
</evidence>
<accession>A0A2H0KFZ6</accession>
<evidence type="ECO:0000313" key="2">
    <source>
        <dbReference type="EMBL" id="PIQ70191.1"/>
    </source>
</evidence>
<protein>
    <recommendedName>
        <fullName evidence="4">Cell division protein FtsL</fullName>
    </recommendedName>
</protein>
<dbReference type="AlphaFoldDB" id="A0A2H0KFZ6"/>
<organism evidence="2 3">
    <name type="scientific">Candidatus Shapirobacteria bacterium CG11_big_fil_rev_8_21_14_0_20_40_12</name>
    <dbReference type="NCBI Taxonomy" id="1974889"/>
    <lineage>
        <taxon>Bacteria</taxon>
        <taxon>Candidatus Shapironibacteriota</taxon>
    </lineage>
</organism>
<keyword evidence="1" id="KW-0175">Coiled coil</keyword>
<feature type="coiled-coil region" evidence="1">
    <location>
        <begin position="32"/>
        <end position="59"/>
    </location>
</feature>
<evidence type="ECO:0008006" key="4">
    <source>
        <dbReference type="Google" id="ProtNLM"/>
    </source>
</evidence>